<dbReference type="PRINTS" id="PR00219">
    <property type="entry name" value="SYNAPTOBREVN"/>
</dbReference>
<evidence type="ECO:0000256" key="2">
    <source>
        <dbReference type="SAM" id="Phobius"/>
    </source>
</evidence>
<keyword evidence="5" id="KW-1185">Reference proteome</keyword>
<dbReference type="Gene3D" id="1.20.5.110">
    <property type="match status" value="1"/>
</dbReference>
<dbReference type="PROSITE" id="PS50892">
    <property type="entry name" value="V_SNARE"/>
    <property type="match status" value="1"/>
</dbReference>
<keyword evidence="1" id="KW-0175">Coiled coil</keyword>
<proteinExistence type="predicted"/>
<keyword evidence="2" id="KW-0812">Transmembrane</keyword>
<organism evidence="4 5">
    <name type="scientific">Cardiosporidium cionae</name>
    <dbReference type="NCBI Taxonomy" id="476202"/>
    <lineage>
        <taxon>Eukaryota</taxon>
        <taxon>Sar</taxon>
        <taxon>Alveolata</taxon>
        <taxon>Apicomplexa</taxon>
        <taxon>Aconoidasida</taxon>
        <taxon>Nephromycida</taxon>
        <taxon>Cardiosporidium</taxon>
    </lineage>
</organism>
<evidence type="ECO:0000259" key="3">
    <source>
        <dbReference type="PROSITE" id="PS50892"/>
    </source>
</evidence>
<dbReference type="SUPFAM" id="SSF58038">
    <property type="entry name" value="SNARE fusion complex"/>
    <property type="match status" value="1"/>
</dbReference>
<sequence>MRIAETTEFRDKKSYKCGTIYLLADYDMCCLYSMIINTPDFSDRQAFSFLEEVLSMVEVKESRLSLNSMEKGRLSAVLKAPVRSLIAKYERNDRFELTDEVQQKINSTKDIMHENVKRILESSATMESLEQKTQVLSGNSSQFLYSSTNVRRSLWWRKMKVTILICTVGTALLLYLLLFLWA</sequence>
<dbReference type="Proteomes" id="UP000823046">
    <property type="component" value="Unassembled WGS sequence"/>
</dbReference>
<name>A0ABQ7JE28_9APIC</name>
<accession>A0ABQ7JE28</accession>
<reference evidence="4 5" key="1">
    <citation type="journal article" date="2020" name="bioRxiv">
        <title>Metabolic contributions of an alphaproteobacterial endosymbiont in the apicomplexan Cardiosporidium cionae.</title>
        <authorList>
            <person name="Hunter E.S."/>
            <person name="Paight C.J."/>
            <person name="Lane C.E."/>
        </authorList>
    </citation>
    <scope>NUCLEOTIDE SEQUENCE [LARGE SCALE GENOMIC DNA]</scope>
    <source>
        <strain evidence="4">ESH_2018</strain>
    </source>
</reference>
<feature type="transmembrane region" description="Helical" evidence="2">
    <location>
        <begin position="161"/>
        <end position="181"/>
    </location>
</feature>
<protein>
    <submittedName>
        <fullName evidence="4">Synaptobrevin protein</fullName>
    </submittedName>
</protein>
<dbReference type="EMBL" id="JADAQX010000067">
    <property type="protein sequence ID" value="KAF8822277.1"/>
    <property type="molecule type" value="Genomic_DNA"/>
</dbReference>
<evidence type="ECO:0000313" key="4">
    <source>
        <dbReference type="EMBL" id="KAF8822277.1"/>
    </source>
</evidence>
<evidence type="ECO:0000256" key="1">
    <source>
        <dbReference type="PROSITE-ProRule" id="PRU00290"/>
    </source>
</evidence>
<keyword evidence="2" id="KW-1133">Transmembrane helix</keyword>
<gene>
    <name evidence="4" type="ORF">IE077_004116</name>
</gene>
<dbReference type="InterPro" id="IPR042855">
    <property type="entry name" value="V_SNARE_CC"/>
</dbReference>
<evidence type="ECO:0000313" key="5">
    <source>
        <dbReference type="Proteomes" id="UP000823046"/>
    </source>
</evidence>
<dbReference type="PANTHER" id="PTHR45701">
    <property type="entry name" value="SYNAPTOBREVIN FAMILY MEMBER"/>
    <property type="match status" value="1"/>
</dbReference>
<feature type="domain" description="V-SNARE coiled-coil homology" evidence="3">
    <location>
        <begin position="97"/>
        <end position="157"/>
    </location>
</feature>
<dbReference type="Pfam" id="PF00957">
    <property type="entry name" value="Synaptobrevin"/>
    <property type="match status" value="1"/>
</dbReference>
<comment type="caution">
    <text evidence="4">The sequence shown here is derived from an EMBL/GenBank/DDBJ whole genome shotgun (WGS) entry which is preliminary data.</text>
</comment>
<dbReference type="InterPro" id="IPR016444">
    <property type="entry name" value="Synaptobrevin/VAMP"/>
</dbReference>
<keyword evidence="2" id="KW-0472">Membrane</keyword>
<dbReference type="InterPro" id="IPR001388">
    <property type="entry name" value="Synaptobrevin-like"/>
</dbReference>